<keyword evidence="4 6" id="KW-0472">Membrane</keyword>
<evidence type="ECO:0000256" key="4">
    <source>
        <dbReference type="ARBA" id="ARBA00023136"/>
    </source>
</evidence>
<dbReference type="CDD" id="cd07020">
    <property type="entry name" value="Clp_protease_NfeD_1"/>
    <property type="match status" value="1"/>
</dbReference>
<feature type="domain" description="NfeD1b N-terminal" evidence="10">
    <location>
        <begin position="32"/>
        <end position="132"/>
    </location>
</feature>
<evidence type="ECO:0000256" key="7">
    <source>
        <dbReference type="SAM" id="SignalP"/>
    </source>
</evidence>
<evidence type="ECO:0000259" key="8">
    <source>
        <dbReference type="Pfam" id="PF01957"/>
    </source>
</evidence>
<keyword evidence="3 6" id="KW-1133">Transmembrane helix</keyword>
<keyword evidence="12" id="KW-1185">Reference proteome</keyword>
<feature type="transmembrane region" description="Helical" evidence="6">
    <location>
        <begin position="373"/>
        <end position="394"/>
    </location>
</feature>
<proteinExistence type="predicted"/>
<feature type="signal peptide" evidence="7">
    <location>
        <begin position="1"/>
        <end position="22"/>
    </location>
</feature>
<dbReference type="GO" id="GO:0006508">
    <property type="term" value="P:proteolysis"/>
    <property type="evidence" value="ECO:0007669"/>
    <property type="project" value="UniProtKB-KW"/>
</dbReference>
<comment type="subcellular location">
    <subcellularLocation>
        <location evidence="1">Membrane</location>
        <topology evidence="1">Multi-pass membrane protein</topology>
    </subcellularLocation>
</comment>
<evidence type="ECO:0000259" key="9">
    <source>
        <dbReference type="Pfam" id="PF24961"/>
    </source>
</evidence>
<dbReference type="InterPro" id="IPR056739">
    <property type="entry name" value="NfeD_membrane"/>
</dbReference>
<evidence type="ECO:0000256" key="5">
    <source>
        <dbReference type="SAM" id="MobiDB-lite"/>
    </source>
</evidence>
<organism evidence="11 12">
    <name type="scientific">Rehaibacterium terrae</name>
    <dbReference type="NCBI Taxonomy" id="1341696"/>
    <lineage>
        <taxon>Bacteria</taxon>
        <taxon>Pseudomonadati</taxon>
        <taxon>Pseudomonadota</taxon>
        <taxon>Gammaproteobacteria</taxon>
        <taxon>Lysobacterales</taxon>
        <taxon>Lysobacteraceae</taxon>
        <taxon>Rehaibacterium</taxon>
    </lineage>
</organism>
<feature type="transmembrane region" description="Helical" evidence="6">
    <location>
        <begin position="294"/>
        <end position="312"/>
    </location>
</feature>
<feature type="chain" id="PRO_5030725020" evidence="7">
    <location>
        <begin position="23"/>
        <end position="462"/>
    </location>
</feature>
<dbReference type="Proteomes" id="UP000519004">
    <property type="component" value="Unassembled WGS sequence"/>
</dbReference>
<dbReference type="EMBL" id="JACHHX010000013">
    <property type="protein sequence ID" value="MBB5016029.1"/>
    <property type="molecule type" value="Genomic_DNA"/>
</dbReference>
<dbReference type="AlphaFoldDB" id="A0A7W7Y0U5"/>
<keyword evidence="7" id="KW-0732">Signal</keyword>
<dbReference type="FunFam" id="3.90.226.10:FF:000089">
    <property type="entry name" value="Membrane-bound serine protease"/>
    <property type="match status" value="1"/>
</dbReference>
<dbReference type="Gene3D" id="2.40.50.140">
    <property type="entry name" value="Nucleic acid-binding proteins"/>
    <property type="match status" value="1"/>
</dbReference>
<feature type="domain" description="NfeD-like C-terminal" evidence="8">
    <location>
        <begin position="406"/>
        <end position="460"/>
    </location>
</feature>
<dbReference type="Pfam" id="PF01957">
    <property type="entry name" value="NfeD"/>
    <property type="match status" value="1"/>
</dbReference>
<reference evidence="11 12" key="1">
    <citation type="submission" date="2020-08" db="EMBL/GenBank/DDBJ databases">
        <title>Genomic Encyclopedia of Type Strains, Phase IV (KMG-IV): sequencing the most valuable type-strain genomes for metagenomic binning, comparative biology and taxonomic classification.</title>
        <authorList>
            <person name="Goeker M."/>
        </authorList>
    </citation>
    <scope>NUCLEOTIDE SEQUENCE [LARGE SCALE GENOMIC DNA]</scope>
    <source>
        <strain evidence="11 12">DSM 25897</strain>
    </source>
</reference>
<protein>
    <submittedName>
        <fullName evidence="11">Membrane-bound serine protease (ClpP class)</fullName>
    </submittedName>
</protein>
<name>A0A7W7Y0U5_9GAMM</name>
<evidence type="ECO:0000256" key="2">
    <source>
        <dbReference type="ARBA" id="ARBA00022692"/>
    </source>
</evidence>
<evidence type="ECO:0000256" key="1">
    <source>
        <dbReference type="ARBA" id="ARBA00004141"/>
    </source>
</evidence>
<keyword evidence="2 6" id="KW-0812">Transmembrane</keyword>
<keyword evidence="11" id="KW-0645">Protease</keyword>
<keyword evidence="11" id="KW-0378">Hydrolase</keyword>
<dbReference type="GO" id="GO:0008233">
    <property type="term" value="F:peptidase activity"/>
    <property type="evidence" value="ECO:0007669"/>
    <property type="project" value="UniProtKB-KW"/>
</dbReference>
<dbReference type="InterPro" id="IPR012340">
    <property type="entry name" value="NA-bd_OB-fold"/>
</dbReference>
<dbReference type="SUPFAM" id="SSF52096">
    <property type="entry name" value="ClpP/crotonase"/>
    <property type="match status" value="1"/>
</dbReference>
<dbReference type="PANTHER" id="PTHR33507:SF4">
    <property type="entry name" value="NODULATION COMPETITIVENESS PROTEIN NFED"/>
    <property type="match status" value="1"/>
</dbReference>
<dbReference type="RefSeq" id="WP_183948703.1">
    <property type="nucleotide sequence ID" value="NZ_JACHHX010000013.1"/>
</dbReference>
<dbReference type="PANTHER" id="PTHR33507">
    <property type="entry name" value="INNER MEMBRANE PROTEIN YBBJ"/>
    <property type="match status" value="1"/>
</dbReference>
<accession>A0A7W7Y0U5</accession>
<evidence type="ECO:0000256" key="3">
    <source>
        <dbReference type="ARBA" id="ARBA00022989"/>
    </source>
</evidence>
<sequence length="462" mass="47958">MRRSCRMFALALLMALLPAWLAGQPAAGGEVLLLDVKGGIGPATSDYLQRGIRRAGEEGARAVVLRMDTPGGLDAATRDINLAILASTVPVIVYVAPEGARAASAGTYILYASHLAAMAPATSLGAATPVSIGGGGPPVGRDRPAEERQDGEDREDGPDRGRSGKPAAGQAMAAKVTNDAVAYLRSLAELRGRNADFAEAAVREAATLTASQALEQGVIEIIAAGIDDLLRQADGRTVKLGETETVLATADARITTVVPDWRSRLLSVITEPSVAYLLLLVGLYGLVFEGYNPGALVPGVIGAISLLLALYALQVLPVNYAGVALIVLGVALMTAEMFMPSFGVLGIGGLIALVAGSVMLFDTDVPGFGVPGRMILGIGATSGLAFLGVLWLALRARHRPVVTGTNELLGATAVVVRDFQGRGWVHVRGENWQAECAQPVRRGQAVRVVAVDGLTLRVVPID</sequence>
<dbReference type="InterPro" id="IPR052165">
    <property type="entry name" value="Membrane_assoc_protease"/>
</dbReference>
<evidence type="ECO:0000313" key="12">
    <source>
        <dbReference type="Proteomes" id="UP000519004"/>
    </source>
</evidence>
<dbReference type="Gene3D" id="3.90.226.10">
    <property type="entry name" value="2-enoyl-CoA Hydratase, Chain A, domain 1"/>
    <property type="match status" value="1"/>
</dbReference>
<comment type="caution">
    <text evidence="11">The sequence shown here is derived from an EMBL/GenBank/DDBJ whole genome shotgun (WGS) entry which is preliminary data.</text>
</comment>
<evidence type="ECO:0000259" key="10">
    <source>
        <dbReference type="Pfam" id="PF25145"/>
    </source>
</evidence>
<feature type="region of interest" description="Disordered" evidence="5">
    <location>
        <begin position="129"/>
        <end position="171"/>
    </location>
</feature>
<dbReference type="InterPro" id="IPR056738">
    <property type="entry name" value="NfeD1b_N"/>
</dbReference>
<dbReference type="InterPro" id="IPR029045">
    <property type="entry name" value="ClpP/crotonase-like_dom_sf"/>
</dbReference>
<dbReference type="Pfam" id="PF24961">
    <property type="entry name" value="NfeD_membrane"/>
    <property type="match status" value="1"/>
</dbReference>
<gene>
    <name evidence="11" type="ORF">HNQ58_001939</name>
</gene>
<evidence type="ECO:0000313" key="11">
    <source>
        <dbReference type="EMBL" id="MBB5016029.1"/>
    </source>
</evidence>
<dbReference type="InterPro" id="IPR002810">
    <property type="entry name" value="NfeD-like_C"/>
</dbReference>
<dbReference type="Pfam" id="PF25145">
    <property type="entry name" value="NfeD1b_N"/>
    <property type="match status" value="1"/>
</dbReference>
<dbReference type="GO" id="GO:0016020">
    <property type="term" value="C:membrane"/>
    <property type="evidence" value="ECO:0007669"/>
    <property type="project" value="UniProtKB-SubCell"/>
</dbReference>
<feature type="transmembrane region" description="Helical" evidence="6">
    <location>
        <begin position="265"/>
        <end position="287"/>
    </location>
</feature>
<dbReference type="SUPFAM" id="SSF141322">
    <property type="entry name" value="NfeD domain-like"/>
    <property type="match status" value="1"/>
</dbReference>
<feature type="transmembrane region" description="Helical" evidence="6">
    <location>
        <begin position="342"/>
        <end position="361"/>
    </location>
</feature>
<evidence type="ECO:0000256" key="6">
    <source>
        <dbReference type="SAM" id="Phobius"/>
    </source>
</evidence>
<feature type="domain" description="NfeD integral membrane" evidence="9">
    <location>
        <begin position="274"/>
        <end position="391"/>
    </location>
</feature>